<reference evidence="1" key="1">
    <citation type="submission" date="2015-12" db="EMBL/GenBank/DDBJ databases">
        <title>Update maize B73 reference genome by single molecule sequencing technologies.</title>
        <authorList>
            <consortium name="Maize Genome Sequencing Project"/>
            <person name="Ware D."/>
        </authorList>
    </citation>
    <scope>NUCLEOTIDE SEQUENCE</scope>
    <source>
        <tissue evidence="1">Seedling</tissue>
    </source>
</reference>
<evidence type="ECO:0000313" key="1">
    <source>
        <dbReference type="EMBL" id="AQK38499.1"/>
    </source>
</evidence>
<dbReference type="EMBL" id="CM000786">
    <property type="protein sequence ID" value="AQK38499.1"/>
    <property type="molecule type" value="Genomic_DNA"/>
</dbReference>
<protein>
    <submittedName>
        <fullName evidence="1">Uncharacterized protein</fullName>
    </submittedName>
</protein>
<sequence length="83" mass="8526">MASPAARLASPPIAPDTYDCVRTFECGMVMTCLVVMDGFRSPPHGHKYLVGSSASQALLGGDMVGHSASSVCRVVAWSAASPG</sequence>
<accession>A0A1D6IQ11</accession>
<gene>
    <name evidence="1" type="ORF">ZEAMMB73_Zm00001d023211</name>
</gene>
<name>A0A1D6IQ11_MAIZE</name>
<proteinExistence type="predicted"/>
<dbReference type="AlphaFoldDB" id="A0A1D6IQ11"/>
<organism evidence="1">
    <name type="scientific">Zea mays</name>
    <name type="common">Maize</name>
    <dbReference type="NCBI Taxonomy" id="4577"/>
    <lineage>
        <taxon>Eukaryota</taxon>
        <taxon>Viridiplantae</taxon>
        <taxon>Streptophyta</taxon>
        <taxon>Embryophyta</taxon>
        <taxon>Tracheophyta</taxon>
        <taxon>Spermatophyta</taxon>
        <taxon>Magnoliopsida</taxon>
        <taxon>Liliopsida</taxon>
        <taxon>Poales</taxon>
        <taxon>Poaceae</taxon>
        <taxon>PACMAD clade</taxon>
        <taxon>Panicoideae</taxon>
        <taxon>Andropogonodae</taxon>
        <taxon>Andropogoneae</taxon>
        <taxon>Tripsacinae</taxon>
        <taxon>Zea</taxon>
    </lineage>
</organism>